<dbReference type="EMBL" id="VWXF01000006">
    <property type="protein sequence ID" value="NIF23071.1"/>
    <property type="molecule type" value="Genomic_DNA"/>
</dbReference>
<proteinExistence type="predicted"/>
<sequence length="86" mass="9781">MKGVNITKNIVGFILCFIVAFWMSSYGKPLYTLTSWVVEHAYLMFGKYQSGSYEAESDPVTFSSLILVVCVYAGILFLLIKRLLRK</sequence>
<feature type="transmembrane region" description="Helical" evidence="1">
    <location>
        <begin position="60"/>
        <end position="80"/>
    </location>
</feature>
<evidence type="ECO:0000256" key="1">
    <source>
        <dbReference type="SAM" id="Phobius"/>
    </source>
</evidence>
<evidence type="ECO:0000313" key="3">
    <source>
        <dbReference type="Proteomes" id="UP001515683"/>
    </source>
</evidence>
<reference evidence="2 3" key="1">
    <citation type="journal article" date="2019" name="bioRxiv">
        <title>Bacteria contribute to plant secondary compound degradation in a generalist herbivore system.</title>
        <authorList>
            <person name="Francoeur C.B."/>
            <person name="Khadempour L."/>
            <person name="Moreira-Soto R.D."/>
            <person name="Gotting K."/>
            <person name="Book A.J."/>
            <person name="Pinto-Tomas A.A."/>
            <person name="Keefover-Ring K."/>
            <person name="Currie C.R."/>
        </authorList>
    </citation>
    <scope>NUCLEOTIDE SEQUENCE [LARGE SCALE GENOMIC DNA]</scope>
    <source>
        <strain evidence="2">Acro-835</strain>
    </source>
</reference>
<keyword evidence="1" id="KW-0812">Transmembrane</keyword>
<protein>
    <submittedName>
        <fullName evidence="2">Uncharacterized protein</fullName>
    </submittedName>
</protein>
<keyword evidence="3" id="KW-1185">Reference proteome</keyword>
<accession>A0ABX0RCJ9</accession>
<name>A0ABX0RCJ9_9GAMM</name>
<evidence type="ECO:0000313" key="2">
    <source>
        <dbReference type="EMBL" id="NIF23071.1"/>
    </source>
</evidence>
<dbReference type="Proteomes" id="UP001515683">
    <property type="component" value="Unassembled WGS sequence"/>
</dbReference>
<comment type="caution">
    <text evidence="2">The sequence shown here is derived from an EMBL/GenBank/DDBJ whole genome shotgun (WGS) entry which is preliminary data.</text>
</comment>
<keyword evidence="1" id="KW-0472">Membrane</keyword>
<organism evidence="2 3">
    <name type="scientific">Candidatus Pantoea multigeneris</name>
    <dbReference type="NCBI Taxonomy" id="2608357"/>
    <lineage>
        <taxon>Bacteria</taxon>
        <taxon>Pseudomonadati</taxon>
        <taxon>Pseudomonadota</taxon>
        <taxon>Gammaproteobacteria</taxon>
        <taxon>Enterobacterales</taxon>
        <taxon>Erwiniaceae</taxon>
        <taxon>Pantoea</taxon>
    </lineage>
</organism>
<feature type="transmembrane region" description="Helical" evidence="1">
    <location>
        <begin position="6"/>
        <end position="23"/>
    </location>
</feature>
<gene>
    <name evidence="2" type="ORF">F3J40_15880</name>
</gene>
<keyword evidence="1" id="KW-1133">Transmembrane helix</keyword>